<feature type="compositionally biased region" description="Low complexity" evidence="1">
    <location>
        <begin position="347"/>
        <end position="357"/>
    </location>
</feature>
<protein>
    <submittedName>
        <fullName evidence="2">Uncharacterized protein</fullName>
    </submittedName>
</protein>
<evidence type="ECO:0000313" key="3">
    <source>
        <dbReference type="Proteomes" id="UP001175271"/>
    </source>
</evidence>
<dbReference type="EMBL" id="JAUCMV010000003">
    <property type="protein sequence ID" value="KAK0408635.1"/>
    <property type="molecule type" value="Genomic_DNA"/>
</dbReference>
<feature type="region of interest" description="Disordered" evidence="1">
    <location>
        <begin position="462"/>
        <end position="491"/>
    </location>
</feature>
<feature type="region of interest" description="Disordered" evidence="1">
    <location>
        <begin position="319"/>
        <end position="362"/>
    </location>
</feature>
<dbReference type="Proteomes" id="UP001175271">
    <property type="component" value="Unassembled WGS sequence"/>
</dbReference>
<feature type="compositionally biased region" description="Basic and acidic residues" evidence="1">
    <location>
        <begin position="440"/>
        <end position="449"/>
    </location>
</feature>
<feature type="region of interest" description="Disordered" evidence="1">
    <location>
        <begin position="559"/>
        <end position="586"/>
    </location>
</feature>
<accession>A0AA39LTE0</accession>
<gene>
    <name evidence="2" type="ORF">QR680_004070</name>
</gene>
<feature type="compositionally biased region" description="Acidic residues" evidence="1">
    <location>
        <begin position="412"/>
        <end position="423"/>
    </location>
</feature>
<sequence length="800" mass="90293">MLIYENSGRWDADGLSTAPVVIGSKLYYLDYESQRIMECDLKHPCYPTKCFRPRSTADSNLFIENLFKKRRQLTGVFVDLTNPDDVSIKDVLLRHSTWKSHRNEDIDAHRYCDYNTHADNCTLKTSTRKSTIGAWGCIKAILTDQHVRGPCTGEYEGEDVCVVLMQHSPNIIINFRAGQYRINSSRKAMNKYLENAELVDFENLPHYADFALWGDYVYAVFSDYSIEDRSNRSPIVLRVSLRSFYVERVALASNVKYATKCRITVEDWFVFISGVGSSGHSFINRMTFNLNKSSKTIIETGPDPIVMPKSGIYVIQDSVESDDQSDNDEVESNASREFRESEESNHSSELAESQASESSDDLENLSTALAIGSSEMLPRPPEGAHDEVSHENDDHVSVSYSWVSSVSSVPTSDEEDQSESEEAQELRLSGAELEAQENVRSADNDGAKCELNDDEIANKQMTQRAVGHSGSVPEATETDEIEDEQFSQRVSPEVHNSGFGRELFENDEIVDENINQHVSPGGVLQNHGDDCEPMQYESMAQEQLDYQFEETTTFVWKGEPQSPSAEQLQENLRSSPPKRHLEDEEVNTGTNQCIVKKYRPVDKPLMFSQQAHAAAGYDDYDQNLSASPSFTPSLVHVKVDNDENEAPGSVSRVDFYVNEAGMFQCSICSGQKIKVYSCRKCCLSAICAECIIDGHQHDAVLFDRCYTVDDARKRMSAILEKLYAETFAFENTATDLISKMSYGQRDEIERIGMEVWSNILNNEFVTEAKFKEALIKTSALRYLLNWDTKTVIAEIRKQLA</sequence>
<feature type="compositionally biased region" description="Basic and acidic residues" evidence="1">
    <location>
        <begin position="334"/>
        <end position="346"/>
    </location>
</feature>
<organism evidence="2 3">
    <name type="scientific">Steinernema hermaphroditum</name>
    <dbReference type="NCBI Taxonomy" id="289476"/>
    <lineage>
        <taxon>Eukaryota</taxon>
        <taxon>Metazoa</taxon>
        <taxon>Ecdysozoa</taxon>
        <taxon>Nematoda</taxon>
        <taxon>Chromadorea</taxon>
        <taxon>Rhabditida</taxon>
        <taxon>Tylenchina</taxon>
        <taxon>Panagrolaimomorpha</taxon>
        <taxon>Strongyloidoidea</taxon>
        <taxon>Steinernematidae</taxon>
        <taxon>Steinernema</taxon>
    </lineage>
</organism>
<proteinExistence type="predicted"/>
<dbReference type="AlphaFoldDB" id="A0AA39LTE0"/>
<feature type="compositionally biased region" description="Basic and acidic residues" evidence="1">
    <location>
        <begin position="382"/>
        <end position="396"/>
    </location>
</feature>
<evidence type="ECO:0000256" key="1">
    <source>
        <dbReference type="SAM" id="MobiDB-lite"/>
    </source>
</evidence>
<evidence type="ECO:0000313" key="2">
    <source>
        <dbReference type="EMBL" id="KAK0408635.1"/>
    </source>
</evidence>
<feature type="compositionally biased region" description="Acidic residues" evidence="1">
    <location>
        <begin position="319"/>
        <end position="331"/>
    </location>
</feature>
<feature type="compositionally biased region" description="Polar residues" evidence="1">
    <location>
        <begin position="561"/>
        <end position="574"/>
    </location>
</feature>
<feature type="compositionally biased region" description="Low complexity" evidence="1">
    <location>
        <begin position="397"/>
        <end position="409"/>
    </location>
</feature>
<name>A0AA39LTE0_9BILA</name>
<feature type="compositionally biased region" description="Acidic residues" evidence="1">
    <location>
        <begin position="476"/>
        <end position="485"/>
    </location>
</feature>
<comment type="caution">
    <text evidence="2">The sequence shown here is derived from an EMBL/GenBank/DDBJ whole genome shotgun (WGS) entry which is preliminary data.</text>
</comment>
<keyword evidence="3" id="KW-1185">Reference proteome</keyword>
<feature type="region of interest" description="Disordered" evidence="1">
    <location>
        <begin position="374"/>
        <end position="449"/>
    </location>
</feature>
<reference evidence="2" key="1">
    <citation type="submission" date="2023-06" db="EMBL/GenBank/DDBJ databases">
        <title>Genomic analysis of the entomopathogenic nematode Steinernema hermaphroditum.</title>
        <authorList>
            <person name="Schwarz E.M."/>
            <person name="Heppert J.K."/>
            <person name="Baniya A."/>
            <person name="Schwartz H.T."/>
            <person name="Tan C.-H."/>
            <person name="Antoshechkin I."/>
            <person name="Sternberg P.W."/>
            <person name="Goodrich-Blair H."/>
            <person name="Dillman A.R."/>
        </authorList>
    </citation>
    <scope>NUCLEOTIDE SEQUENCE</scope>
    <source>
        <strain evidence="2">PS9179</strain>
        <tissue evidence="2">Whole animal</tissue>
    </source>
</reference>